<dbReference type="InterPro" id="IPR032624">
    <property type="entry name" value="DUF4879"/>
</dbReference>
<gene>
    <name evidence="2" type="ORF">L2764_00285</name>
</gene>
<evidence type="ECO:0000313" key="3">
    <source>
        <dbReference type="Proteomes" id="UP001203423"/>
    </source>
</evidence>
<protein>
    <submittedName>
        <fullName evidence="2">YolA family protein</fullName>
    </submittedName>
</protein>
<evidence type="ECO:0000256" key="1">
    <source>
        <dbReference type="SAM" id="SignalP"/>
    </source>
</evidence>
<organism evidence="2 3">
    <name type="scientific">Shewanella surugensis</name>
    <dbReference type="NCBI Taxonomy" id="212020"/>
    <lineage>
        <taxon>Bacteria</taxon>
        <taxon>Pseudomonadati</taxon>
        <taxon>Pseudomonadota</taxon>
        <taxon>Gammaproteobacteria</taxon>
        <taxon>Alteromonadales</taxon>
        <taxon>Shewanellaceae</taxon>
        <taxon>Shewanella</taxon>
    </lineage>
</organism>
<sequence length="189" mass="20965">MSILSRLLYIILTGMLFFSTTSQGADIEDGVIININQFANRPSLQGNNLPISPLLTLLPKNTRHISTRKRGISYFEIVSVGSSQLGWIDVGQSQRATELAHGGSQLLIAVLQYGKGHSPQASLNGITQTTRHLEYLCGNLTELHLCQAGEKISAWLHYFDFSGQNQGYLNVTSYSDGHPFYWSDTLYVQ</sequence>
<keyword evidence="1" id="KW-0732">Signal</keyword>
<proteinExistence type="predicted"/>
<dbReference type="RefSeq" id="WP_248938235.1">
    <property type="nucleotide sequence ID" value="NZ_JAKIKS010000001.1"/>
</dbReference>
<dbReference type="Pfam" id="PF16219">
    <property type="entry name" value="DUF4879"/>
    <property type="match status" value="1"/>
</dbReference>
<comment type="caution">
    <text evidence="2">The sequence shown here is derived from an EMBL/GenBank/DDBJ whole genome shotgun (WGS) entry which is preliminary data.</text>
</comment>
<feature type="signal peptide" evidence="1">
    <location>
        <begin position="1"/>
        <end position="24"/>
    </location>
</feature>
<keyword evidence="3" id="KW-1185">Reference proteome</keyword>
<feature type="chain" id="PRO_5045445839" evidence="1">
    <location>
        <begin position="25"/>
        <end position="189"/>
    </location>
</feature>
<dbReference type="Proteomes" id="UP001203423">
    <property type="component" value="Unassembled WGS sequence"/>
</dbReference>
<evidence type="ECO:0000313" key="2">
    <source>
        <dbReference type="EMBL" id="MCL1122957.1"/>
    </source>
</evidence>
<name>A0ABT0L5J2_9GAMM</name>
<reference evidence="2 3" key="1">
    <citation type="submission" date="2022-01" db="EMBL/GenBank/DDBJ databases">
        <title>Whole genome-based taxonomy of the Shewanellaceae.</title>
        <authorList>
            <person name="Martin-Rodriguez A.J."/>
        </authorList>
    </citation>
    <scope>NUCLEOTIDE SEQUENCE [LARGE SCALE GENOMIC DNA]</scope>
    <source>
        <strain evidence="2 3">DSM 17177</strain>
    </source>
</reference>
<accession>A0ABT0L5J2</accession>
<dbReference type="EMBL" id="JAKIKS010000001">
    <property type="protein sequence ID" value="MCL1122957.1"/>
    <property type="molecule type" value="Genomic_DNA"/>
</dbReference>